<dbReference type="EMBL" id="JBHSIV010000010">
    <property type="protein sequence ID" value="MFC5062861.1"/>
    <property type="molecule type" value="Genomic_DNA"/>
</dbReference>
<dbReference type="Pfam" id="PF01553">
    <property type="entry name" value="Acyltransferase"/>
    <property type="match status" value="1"/>
</dbReference>
<protein>
    <submittedName>
        <fullName evidence="5">Lysophospholipid acyltransferase family protein</fullName>
    </submittedName>
</protein>
<evidence type="ECO:0000313" key="6">
    <source>
        <dbReference type="Proteomes" id="UP001595947"/>
    </source>
</evidence>
<sequence length="319" mass="34246">MSSAHGSPRDDAAVPDDGPSPLAAPPPAPREAPRQAPEAGSGGRAAETAAKASDHPAPRAHPTVRRLAQGHDARPPGRAMRLWRKLLIWLLIPRTDRGFGYGFAIELLWPVLMAVARWDFRGGRHVPKEGGVLLAVNHLSHVDPIVLVSYCMAQGRVPRFLAMSELWDMKIIGSPLRGGRHIPVDRKASGIEAYRAAVEGVKRGECIVVYPEGGFPAHSDGWPQKAHTGVARMALATGAPLIPVGQWGSNHLLPPAAKVGRLVPRATLRVLAGEAVDLSDLVGKQGQRKALQEATDRIMRRVTEELAILRGEAPPALPE</sequence>
<dbReference type="InterPro" id="IPR002123">
    <property type="entry name" value="Plipid/glycerol_acylTrfase"/>
</dbReference>
<evidence type="ECO:0000259" key="4">
    <source>
        <dbReference type="SMART" id="SM00563"/>
    </source>
</evidence>
<evidence type="ECO:0000313" key="5">
    <source>
        <dbReference type="EMBL" id="MFC5062861.1"/>
    </source>
</evidence>
<keyword evidence="6" id="KW-1185">Reference proteome</keyword>
<dbReference type="PANTHER" id="PTHR10434">
    <property type="entry name" value="1-ACYL-SN-GLYCEROL-3-PHOSPHATE ACYLTRANSFERASE"/>
    <property type="match status" value="1"/>
</dbReference>
<organism evidence="5 6">
    <name type="scientific">Actinomycetospora atypica</name>
    <dbReference type="NCBI Taxonomy" id="1290095"/>
    <lineage>
        <taxon>Bacteria</taxon>
        <taxon>Bacillati</taxon>
        <taxon>Actinomycetota</taxon>
        <taxon>Actinomycetes</taxon>
        <taxon>Pseudonocardiales</taxon>
        <taxon>Pseudonocardiaceae</taxon>
        <taxon>Actinomycetospora</taxon>
    </lineage>
</organism>
<dbReference type="PANTHER" id="PTHR10434:SF55">
    <property type="entry name" value="POSSIBLE ACYLTRANSFERASE"/>
    <property type="match status" value="1"/>
</dbReference>
<dbReference type="SMART" id="SM00563">
    <property type="entry name" value="PlsC"/>
    <property type="match status" value="1"/>
</dbReference>
<dbReference type="Proteomes" id="UP001595947">
    <property type="component" value="Unassembled WGS sequence"/>
</dbReference>
<proteinExistence type="predicted"/>
<dbReference type="RefSeq" id="WP_378036214.1">
    <property type="nucleotide sequence ID" value="NZ_JBHSIV010000010.1"/>
</dbReference>
<evidence type="ECO:0000256" key="3">
    <source>
        <dbReference type="SAM" id="MobiDB-lite"/>
    </source>
</evidence>
<feature type="region of interest" description="Disordered" evidence="3">
    <location>
        <begin position="1"/>
        <end position="75"/>
    </location>
</feature>
<comment type="caution">
    <text evidence="5">The sequence shown here is derived from an EMBL/GenBank/DDBJ whole genome shotgun (WGS) entry which is preliminary data.</text>
</comment>
<dbReference type="SUPFAM" id="SSF69593">
    <property type="entry name" value="Glycerol-3-phosphate (1)-acyltransferase"/>
    <property type="match status" value="1"/>
</dbReference>
<dbReference type="GO" id="GO:0016746">
    <property type="term" value="F:acyltransferase activity"/>
    <property type="evidence" value="ECO:0007669"/>
    <property type="project" value="UniProtKB-KW"/>
</dbReference>
<evidence type="ECO:0000256" key="2">
    <source>
        <dbReference type="ARBA" id="ARBA00023315"/>
    </source>
</evidence>
<reference evidence="6" key="1">
    <citation type="journal article" date="2019" name="Int. J. Syst. Evol. Microbiol.">
        <title>The Global Catalogue of Microorganisms (GCM) 10K type strain sequencing project: providing services to taxonomists for standard genome sequencing and annotation.</title>
        <authorList>
            <consortium name="The Broad Institute Genomics Platform"/>
            <consortium name="The Broad Institute Genome Sequencing Center for Infectious Disease"/>
            <person name="Wu L."/>
            <person name="Ma J."/>
        </authorList>
    </citation>
    <scope>NUCLEOTIDE SEQUENCE [LARGE SCALE GENOMIC DNA]</scope>
    <source>
        <strain evidence="6">CGMCC 4.7093</strain>
    </source>
</reference>
<name>A0ABV9YQK1_9PSEU</name>
<keyword evidence="2 5" id="KW-0012">Acyltransferase</keyword>
<accession>A0ABV9YQK1</accession>
<dbReference type="CDD" id="cd07989">
    <property type="entry name" value="LPLAT_AGPAT-like"/>
    <property type="match status" value="1"/>
</dbReference>
<feature type="domain" description="Phospholipid/glycerol acyltransferase" evidence="4">
    <location>
        <begin position="132"/>
        <end position="249"/>
    </location>
</feature>
<evidence type="ECO:0000256" key="1">
    <source>
        <dbReference type="ARBA" id="ARBA00022679"/>
    </source>
</evidence>
<keyword evidence="1" id="KW-0808">Transferase</keyword>
<gene>
    <name evidence="5" type="ORF">ACFPBZ_11640</name>
</gene>